<accession>A0A1I6SWZ1</accession>
<dbReference type="Proteomes" id="UP000199312">
    <property type="component" value="Unassembled WGS sequence"/>
</dbReference>
<dbReference type="EMBL" id="FOZP01000012">
    <property type="protein sequence ID" value="SFS81439.1"/>
    <property type="molecule type" value="Genomic_DNA"/>
</dbReference>
<keyword evidence="2" id="KW-1185">Reference proteome</keyword>
<organism evidence="1 2">
    <name type="scientific">Lutibacter maritimus</name>
    <dbReference type="NCBI Taxonomy" id="593133"/>
    <lineage>
        <taxon>Bacteria</taxon>
        <taxon>Pseudomonadati</taxon>
        <taxon>Bacteroidota</taxon>
        <taxon>Flavobacteriia</taxon>
        <taxon>Flavobacteriales</taxon>
        <taxon>Flavobacteriaceae</taxon>
        <taxon>Lutibacter</taxon>
    </lineage>
</organism>
<gene>
    <name evidence="1" type="ORF">SAMN04488006_0180</name>
</gene>
<proteinExistence type="predicted"/>
<name>A0A1I6SWZ1_9FLAO</name>
<protein>
    <submittedName>
        <fullName evidence="1">Uncharacterized protein</fullName>
    </submittedName>
</protein>
<dbReference type="STRING" id="593133.SAMN04488006_0180"/>
<evidence type="ECO:0000313" key="2">
    <source>
        <dbReference type="Proteomes" id="UP000199312"/>
    </source>
</evidence>
<reference evidence="2" key="1">
    <citation type="submission" date="2016-10" db="EMBL/GenBank/DDBJ databases">
        <authorList>
            <person name="Varghese N."/>
            <person name="Submissions S."/>
        </authorList>
    </citation>
    <scope>NUCLEOTIDE SEQUENCE [LARGE SCALE GENOMIC DNA]</scope>
    <source>
        <strain evidence="2">DSM 24450</strain>
    </source>
</reference>
<sequence length="212" mass="25925">MLKIFKRNIKSEYQERLKKSFPKELHSDLNEVLKILPFENNQVKLCDGQTHKVDNLIHESELKIDFDNETLIIPYRLYFNEPNPELEKSLTDKQKDILNCIYLRHHNGYLREKRLNLISDSSEKWTVPFIIQLIGEYVYELLPIIDKKINENTLDYYAEFRDENPKYWQQTESRMISYWNEYYRYKFPKLKEYLGFEIVNRIKKRTHNNGYK</sequence>
<evidence type="ECO:0000313" key="1">
    <source>
        <dbReference type="EMBL" id="SFS81439.1"/>
    </source>
</evidence>
<dbReference type="AlphaFoldDB" id="A0A1I6SWZ1"/>